<proteinExistence type="inferred from homology"/>
<evidence type="ECO:0000256" key="8">
    <source>
        <dbReference type="ARBA" id="ARBA00023320"/>
    </source>
</evidence>
<evidence type="ECO:0000256" key="4">
    <source>
        <dbReference type="ARBA" id="ARBA00022525"/>
    </source>
</evidence>
<keyword evidence="11" id="KW-1185">Reference proteome</keyword>
<protein>
    <recommendedName>
        <fullName evidence="3">Cocaine- and amphetamine-regulated transcript protein</fullName>
    </recommendedName>
</protein>
<dbReference type="GO" id="GO:0032099">
    <property type="term" value="P:negative regulation of appetite"/>
    <property type="evidence" value="ECO:0007669"/>
    <property type="project" value="InterPro"/>
</dbReference>
<name>A0A9Q1GAE7_SYNKA</name>
<keyword evidence="6" id="KW-0529">Neurotransmitter</keyword>
<comment type="subcellular location">
    <subcellularLocation>
        <location evidence="1">Secreted</location>
    </subcellularLocation>
</comment>
<sequence>MDSYRFCSLALICAALIFNTLCREVELDSRSLHHFAKKEYSSNEKQLINTLQGVLEKLKNNRFPLYGMKYGQLPMCEAGEQCALRKGARIGKLCDCPYRISCNSFLLRCF</sequence>
<dbReference type="Pfam" id="PF06373">
    <property type="entry name" value="CART"/>
    <property type="match status" value="1"/>
</dbReference>
<keyword evidence="5" id="KW-0165">Cleavage on pair of basic residues</keyword>
<dbReference type="PANTHER" id="PTHR16655">
    <property type="entry name" value="COCAINE AND AMPHETAMINE REGULATED TRANSCRIPT PROTEIN"/>
    <property type="match status" value="1"/>
</dbReference>
<dbReference type="CDD" id="cd22741">
    <property type="entry name" value="CART_CTD-like"/>
    <property type="match status" value="1"/>
</dbReference>
<dbReference type="GO" id="GO:0007218">
    <property type="term" value="P:neuropeptide signaling pathway"/>
    <property type="evidence" value="ECO:0007669"/>
    <property type="project" value="UniProtKB-KW"/>
</dbReference>
<dbReference type="AlphaFoldDB" id="A0A9Q1GAE7"/>
<reference evidence="10" key="1">
    <citation type="journal article" date="2023" name="Science">
        <title>Genome structures resolve the early diversification of teleost fishes.</title>
        <authorList>
            <person name="Parey E."/>
            <person name="Louis A."/>
            <person name="Montfort J."/>
            <person name="Bouchez O."/>
            <person name="Roques C."/>
            <person name="Iampietro C."/>
            <person name="Lluch J."/>
            <person name="Castinel A."/>
            <person name="Donnadieu C."/>
            <person name="Desvignes T."/>
            <person name="Floi Bucao C."/>
            <person name="Jouanno E."/>
            <person name="Wen M."/>
            <person name="Mejri S."/>
            <person name="Dirks R."/>
            <person name="Jansen H."/>
            <person name="Henkel C."/>
            <person name="Chen W.J."/>
            <person name="Zahm M."/>
            <person name="Cabau C."/>
            <person name="Klopp C."/>
            <person name="Thompson A.W."/>
            <person name="Robinson-Rechavi M."/>
            <person name="Braasch I."/>
            <person name="Lecointre G."/>
            <person name="Bobe J."/>
            <person name="Postlethwait J.H."/>
            <person name="Berthelot C."/>
            <person name="Roest Crollius H."/>
            <person name="Guiguen Y."/>
        </authorList>
    </citation>
    <scope>NUCLEOTIDE SEQUENCE</scope>
    <source>
        <strain evidence="10">WJC10195</strain>
    </source>
</reference>
<keyword evidence="4" id="KW-0964">Secreted</keyword>
<dbReference type="GO" id="GO:0043410">
    <property type="term" value="P:positive regulation of MAPK cascade"/>
    <property type="evidence" value="ECO:0007669"/>
    <property type="project" value="InterPro"/>
</dbReference>
<accession>A0A9Q1GAE7</accession>
<evidence type="ECO:0000256" key="2">
    <source>
        <dbReference type="ARBA" id="ARBA00005294"/>
    </source>
</evidence>
<feature type="chain" id="PRO_5040154672" description="Cocaine- and amphetamine-regulated transcript protein" evidence="9">
    <location>
        <begin position="23"/>
        <end position="110"/>
    </location>
</feature>
<comment type="similarity">
    <text evidence="2">Belongs to the CART family.</text>
</comment>
<dbReference type="FunFam" id="4.10.40.30:FF:000001">
    <property type="entry name" value="Cocaine-and amphetamine-regulated transcript protein"/>
    <property type="match status" value="1"/>
</dbReference>
<comment type="caution">
    <text evidence="10">The sequence shown here is derived from an EMBL/GenBank/DDBJ whole genome shotgun (WGS) entry which is preliminary data.</text>
</comment>
<dbReference type="InterPro" id="IPR009106">
    <property type="entry name" value="CART"/>
</dbReference>
<evidence type="ECO:0000256" key="3">
    <source>
        <dbReference type="ARBA" id="ARBA00018493"/>
    </source>
</evidence>
<organism evidence="10 11">
    <name type="scientific">Synaphobranchus kaupii</name>
    <name type="common">Kaup's arrowtooth eel</name>
    <dbReference type="NCBI Taxonomy" id="118154"/>
    <lineage>
        <taxon>Eukaryota</taxon>
        <taxon>Metazoa</taxon>
        <taxon>Chordata</taxon>
        <taxon>Craniata</taxon>
        <taxon>Vertebrata</taxon>
        <taxon>Euteleostomi</taxon>
        <taxon>Actinopterygii</taxon>
        <taxon>Neopterygii</taxon>
        <taxon>Teleostei</taxon>
        <taxon>Anguilliformes</taxon>
        <taxon>Synaphobranchidae</taxon>
        <taxon>Synaphobranchus</taxon>
    </lineage>
</organism>
<dbReference type="GO" id="GO:0007268">
    <property type="term" value="P:chemical synaptic transmission"/>
    <property type="evidence" value="ECO:0007669"/>
    <property type="project" value="UniProtKB-KW"/>
</dbReference>
<dbReference type="GO" id="GO:0045202">
    <property type="term" value="C:synapse"/>
    <property type="evidence" value="ECO:0007669"/>
    <property type="project" value="GOC"/>
</dbReference>
<evidence type="ECO:0000256" key="5">
    <source>
        <dbReference type="ARBA" id="ARBA00022685"/>
    </source>
</evidence>
<evidence type="ECO:0000256" key="7">
    <source>
        <dbReference type="ARBA" id="ARBA00023157"/>
    </source>
</evidence>
<keyword evidence="7" id="KW-1015">Disulfide bond</keyword>
<feature type="signal peptide" evidence="9">
    <location>
        <begin position="1"/>
        <end position="22"/>
    </location>
</feature>
<evidence type="ECO:0000313" key="11">
    <source>
        <dbReference type="Proteomes" id="UP001152622"/>
    </source>
</evidence>
<gene>
    <name evidence="10" type="ORF">SKAU_G00013140</name>
</gene>
<dbReference type="SUPFAM" id="SSF64546">
    <property type="entry name" value="Satiety factor CART (cocaine and amphetamine regulated transcript)"/>
    <property type="match status" value="1"/>
</dbReference>
<keyword evidence="8" id="KW-0527">Neuropeptide</keyword>
<dbReference type="PANTHER" id="PTHR16655:SF0">
    <property type="entry name" value="COCAINE- AND AMPHETAMINE-REGULATED TRANSCRIPT PROTEIN"/>
    <property type="match status" value="1"/>
</dbReference>
<evidence type="ECO:0000313" key="10">
    <source>
        <dbReference type="EMBL" id="KAJ8380536.1"/>
    </source>
</evidence>
<dbReference type="GO" id="GO:0005184">
    <property type="term" value="F:neuropeptide hormone activity"/>
    <property type="evidence" value="ECO:0007669"/>
    <property type="project" value="InterPro"/>
</dbReference>
<evidence type="ECO:0000256" key="6">
    <source>
        <dbReference type="ARBA" id="ARBA00022894"/>
    </source>
</evidence>
<keyword evidence="9" id="KW-0732">Signal</keyword>
<dbReference type="Gene3D" id="4.10.40.30">
    <property type="entry name" value="CART, C-terminal domain"/>
    <property type="match status" value="1"/>
</dbReference>
<evidence type="ECO:0000256" key="9">
    <source>
        <dbReference type="SAM" id="SignalP"/>
    </source>
</evidence>
<dbReference type="InterPro" id="IPR036722">
    <property type="entry name" value="CART_C_sf"/>
</dbReference>
<evidence type="ECO:0000256" key="1">
    <source>
        <dbReference type="ARBA" id="ARBA00004613"/>
    </source>
</evidence>
<dbReference type="GO" id="GO:0008343">
    <property type="term" value="P:adult feeding behavior"/>
    <property type="evidence" value="ECO:0007669"/>
    <property type="project" value="InterPro"/>
</dbReference>
<dbReference type="GO" id="GO:0009267">
    <property type="term" value="P:cellular response to starvation"/>
    <property type="evidence" value="ECO:0007669"/>
    <property type="project" value="InterPro"/>
</dbReference>
<dbReference type="OrthoDB" id="9936511at2759"/>
<dbReference type="GO" id="GO:0005615">
    <property type="term" value="C:extracellular space"/>
    <property type="evidence" value="ECO:0007669"/>
    <property type="project" value="InterPro"/>
</dbReference>
<dbReference type="Proteomes" id="UP001152622">
    <property type="component" value="Chromosome 1"/>
</dbReference>
<dbReference type="EMBL" id="JAINUF010000001">
    <property type="protein sequence ID" value="KAJ8380536.1"/>
    <property type="molecule type" value="Genomic_DNA"/>
</dbReference>